<dbReference type="InterPro" id="IPR045864">
    <property type="entry name" value="aa-tRNA-synth_II/BPL/LPL"/>
</dbReference>
<protein>
    <recommendedName>
        <fullName evidence="7">Histidine--tRNA ligase</fullName>
        <ecNumber evidence="7">6.1.1.21</ecNumber>
    </recommendedName>
    <alternativeName>
        <fullName evidence="7">Histidyl-tRNA synthetase</fullName>
        <shortName evidence="7">HisRS</shortName>
    </alternativeName>
</protein>
<dbReference type="InterPro" id="IPR004154">
    <property type="entry name" value="Anticodon-bd"/>
</dbReference>
<dbReference type="InterPro" id="IPR036621">
    <property type="entry name" value="Anticodon-bd_dom_sf"/>
</dbReference>
<dbReference type="RefSeq" id="WP_203552216.1">
    <property type="nucleotide sequence ID" value="NZ_JACAOD020000006.1"/>
</dbReference>
<sequence>MFRKIKGTADLLPEQIRCWQKVETHIRHLFAKYHLQEIRTPIIEYQGVFERAAQHSEMVSKETYSFLDKKKRWLTLRPEGTAGIVRSYVENKLDKTSQLYKFFYYGPCFRYERPQKGRYRQFHQMGVEMLGLSSPFLDIEVVTLAYETLKSLGIKNLKVNINSLGDQSSYHHYLQVFKNYLQNKHHHLCSLCQERMHKNILRIWDCKVCYCQPFLKEAPKMFNYLTKEANQRFLKVLDGLKASQVNFDICHDLVRGLDYYTHTVFEIVVVNNDHQEVLGGGGCYDHLVSNFGGDQTPGIGFALGMERIMLALTQTSFCQPDQCFVLDIFLLSLDPCFFDQAFALVQTLRHQGFKTTFNYVFLPFAKALKQAFKTNPRYLLILGEQEFVNGQITIKNTVTKKQATILQKDMILYLKQSSNKARRIIKINEK</sequence>
<dbReference type="InterPro" id="IPR015807">
    <property type="entry name" value="His-tRNA-ligase"/>
</dbReference>
<comment type="subcellular location">
    <subcellularLocation>
        <location evidence="7">Cytoplasm</location>
    </subcellularLocation>
</comment>
<dbReference type="InterPro" id="IPR006195">
    <property type="entry name" value="aa-tRNA-synth_II"/>
</dbReference>
<dbReference type="EC" id="6.1.1.21" evidence="7"/>
<evidence type="ECO:0000256" key="2">
    <source>
        <dbReference type="ARBA" id="ARBA00022490"/>
    </source>
</evidence>
<evidence type="ECO:0000313" key="9">
    <source>
        <dbReference type="EMBL" id="MBP5835954.1"/>
    </source>
</evidence>
<dbReference type="Proteomes" id="UP001195571">
    <property type="component" value="Unassembled WGS sequence"/>
</dbReference>
<dbReference type="PANTHER" id="PTHR43707">
    <property type="entry name" value="HISTIDYL-TRNA SYNTHETASE"/>
    <property type="match status" value="1"/>
</dbReference>
<gene>
    <name evidence="7" type="primary">hisS</name>
    <name evidence="9" type="ORF">CHTY_001790</name>
</gene>
<proteinExistence type="inferred from homology"/>
<keyword evidence="7" id="KW-0648">Protein biosynthesis</keyword>
<evidence type="ECO:0000256" key="4">
    <source>
        <dbReference type="ARBA" id="ARBA00022840"/>
    </source>
</evidence>
<comment type="subunit">
    <text evidence="7">Homodimer.</text>
</comment>
<dbReference type="Pfam" id="PF13393">
    <property type="entry name" value="tRNA-synt_His"/>
    <property type="match status" value="1"/>
</dbReference>
<organism evidence="9 10">
    <name type="scientific">Candidatus Phytoplasma meliae</name>
    <dbReference type="NCBI Taxonomy" id="1848402"/>
    <lineage>
        <taxon>Bacteria</taxon>
        <taxon>Bacillati</taxon>
        <taxon>Mycoplasmatota</taxon>
        <taxon>Mollicutes</taxon>
        <taxon>Acholeplasmatales</taxon>
        <taxon>Acholeplasmataceae</taxon>
        <taxon>Candidatus Phytoplasma</taxon>
        <taxon>16SrXIII (Mexican periwinkle virescence group)</taxon>
    </lineage>
</organism>
<dbReference type="GO" id="GO:0004821">
    <property type="term" value="F:histidine-tRNA ligase activity"/>
    <property type="evidence" value="ECO:0007669"/>
    <property type="project" value="UniProtKB-EC"/>
</dbReference>
<dbReference type="InterPro" id="IPR041715">
    <property type="entry name" value="HisRS-like_core"/>
</dbReference>
<dbReference type="SUPFAM" id="SSF52954">
    <property type="entry name" value="Class II aaRS ABD-related"/>
    <property type="match status" value="1"/>
</dbReference>
<name>A0ABS5CY96_9MOLU</name>
<evidence type="ECO:0000256" key="7">
    <source>
        <dbReference type="HAMAP-Rule" id="MF_00127"/>
    </source>
</evidence>
<evidence type="ECO:0000256" key="1">
    <source>
        <dbReference type="ARBA" id="ARBA00008226"/>
    </source>
</evidence>
<dbReference type="Gene3D" id="3.40.50.800">
    <property type="entry name" value="Anticodon-binding domain"/>
    <property type="match status" value="1"/>
</dbReference>
<dbReference type="PIRSF" id="PIRSF001549">
    <property type="entry name" value="His-tRNA_synth"/>
    <property type="match status" value="1"/>
</dbReference>
<keyword evidence="2 7" id="KW-0963">Cytoplasm</keyword>
<evidence type="ECO:0000256" key="6">
    <source>
        <dbReference type="ARBA" id="ARBA00047639"/>
    </source>
</evidence>
<keyword evidence="3 7" id="KW-0547">Nucleotide-binding</keyword>
<keyword evidence="4 7" id="KW-0067">ATP-binding</keyword>
<dbReference type="Pfam" id="PF03129">
    <property type="entry name" value="HGTP_anticodon"/>
    <property type="match status" value="1"/>
</dbReference>
<evidence type="ECO:0000256" key="5">
    <source>
        <dbReference type="ARBA" id="ARBA00023146"/>
    </source>
</evidence>
<evidence type="ECO:0000256" key="3">
    <source>
        <dbReference type="ARBA" id="ARBA00022741"/>
    </source>
</evidence>
<dbReference type="SUPFAM" id="SSF55681">
    <property type="entry name" value="Class II aaRS and biotin synthetases"/>
    <property type="match status" value="1"/>
</dbReference>
<feature type="domain" description="Aminoacyl-transfer RNA synthetases class-II family profile" evidence="8">
    <location>
        <begin position="1"/>
        <end position="320"/>
    </location>
</feature>
<dbReference type="CDD" id="cd00773">
    <property type="entry name" value="HisRS-like_core"/>
    <property type="match status" value="1"/>
</dbReference>
<keyword evidence="10" id="KW-1185">Reference proteome</keyword>
<dbReference type="PANTHER" id="PTHR43707:SF1">
    <property type="entry name" value="HISTIDINE--TRNA LIGASE, MITOCHONDRIAL-RELATED"/>
    <property type="match status" value="1"/>
</dbReference>
<comment type="similarity">
    <text evidence="1 7">Belongs to the class-II aminoacyl-tRNA synthetase family.</text>
</comment>
<dbReference type="Gene3D" id="3.30.930.10">
    <property type="entry name" value="Bira Bifunctional Protein, Domain 2"/>
    <property type="match status" value="1"/>
</dbReference>
<accession>A0ABS5CY96</accession>
<evidence type="ECO:0000313" key="10">
    <source>
        <dbReference type="Proteomes" id="UP001195571"/>
    </source>
</evidence>
<comment type="catalytic activity">
    <reaction evidence="6 7">
        <text>tRNA(His) + L-histidine + ATP = L-histidyl-tRNA(His) + AMP + diphosphate + H(+)</text>
        <dbReference type="Rhea" id="RHEA:17313"/>
        <dbReference type="Rhea" id="RHEA-COMP:9665"/>
        <dbReference type="Rhea" id="RHEA-COMP:9689"/>
        <dbReference type="ChEBI" id="CHEBI:15378"/>
        <dbReference type="ChEBI" id="CHEBI:30616"/>
        <dbReference type="ChEBI" id="CHEBI:33019"/>
        <dbReference type="ChEBI" id="CHEBI:57595"/>
        <dbReference type="ChEBI" id="CHEBI:78442"/>
        <dbReference type="ChEBI" id="CHEBI:78527"/>
        <dbReference type="ChEBI" id="CHEBI:456215"/>
        <dbReference type="EC" id="6.1.1.21"/>
    </reaction>
</comment>
<evidence type="ECO:0000259" key="8">
    <source>
        <dbReference type="PROSITE" id="PS50862"/>
    </source>
</evidence>
<dbReference type="PROSITE" id="PS50862">
    <property type="entry name" value="AA_TRNA_LIGASE_II"/>
    <property type="match status" value="1"/>
</dbReference>
<reference evidence="9" key="1">
    <citation type="submission" date="2021-04" db="EMBL/GenBank/DDBJ databases">
        <title>Genomic features of Candidatus Phytoplasma meliae isolate ChTYXIII (1SrXIII-G).</title>
        <authorList>
            <person name="Fernandez F.D."/>
            <person name="Conci L.R."/>
        </authorList>
    </citation>
    <scope>NUCLEOTIDE SEQUENCE [LARGE SCALE GENOMIC DNA]</scope>
    <source>
        <strain evidence="9">ChTYXIII-Mo</strain>
    </source>
</reference>
<dbReference type="EMBL" id="JACAOD020000006">
    <property type="protein sequence ID" value="MBP5835954.1"/>
    <property type="molecule type" value="Genomic_DNA"/>
</dbReference>
<keyword evidence="5 7" id="KW-0030">Aminoacyl-tRNA synthetase</keyword>
<keyword evidence="7 9" id="KW-0436">Ligase</keyword>
<dbReference type="HAMAP" id="MF_00127">
    <property type="entry name" value="His_tRNA_synth"/>
    <property type="match status" value="1"/>
</dbReference>
<dbReference type="InterPro" id="IPR004516">
    <property type="entry name" value="HisRS/HisZ"/>
</dbReference>
<comment type="caution">
    <text evidence="9">The sequence shown here is derived from an EMBL/GenBank/DDBJ whole genome shotgun (WGS) entry which is preliminary data.</text>
</comment>
<dbReference type="NCBIfam" id="TIGR00442">
    <property type="entry name" value="hisS"/>
    <property type="match status" value="1"/>
</dbReference>